<evidence type="ECO:0000256" key="5">
    <source>
        <dbReference type="ARBA" id="ARBA00023136"/>
    </source>
</evidence>
<feature type="region of interest" description="Disordered" evidence="6">
    <location>
        <begin position="1"/>
        <end position="28"/>
    </location>
</feature>
<feature type="transmembrane region" description="Helical" evidence="7">
    <location>
        <begin position="350"/>
        <end position="372"/>
    </location>
</feature>
<sequence length="729" mass="80654">MASGGSDPPPQEPTSTENGVQNRRPGLDRLKGFNAKQESMASNPSSKRRILLALMIVNTMDAMGEFLMGVCFPYIMLPPDPSVPLTQEQIDGGYGAFANEAVKIGTTIAMNLGPQFYNAGQFLSSIASGYLARAIGKRRTLILYTLGGCVGMVLAGLSKDWGMWAFFGMRMLTGCFGGSLVVVTSLVVDVSDGPEDQESNMGQVVGPTMILGLVAGPVIGNAIKGPDNTRLFWPLYIGAISEFIAFLIVFAIIYDPPKKDTQQEKLFTKYEEDEDKEDRTAKVGFTKFVAIFWLACAMDTAAQVAMPMVNNVGFHRFPWVRSHFTEVIIIFAVVVALVMPLSITMTRFLGYAYTAIVGQTLCAVCMFVFYAIATTNSAGIVPFMIMFYLTPFFNTISGFNKQNIITGLVPKKDADQWLGFMDSYDQILQALAPFMLVMFLQDEEWGPYPYDVCTPLPASCAGSLADRYAAGCPCSWSKDFGSSDNFPQGTFLLASGIVTVLSLIPYGLLTLRFPVRRSGAAEATEESESEKEAMKTYRETGDFTWLTASQLYDVSMEAMRNGGAPPKAKFGTFEEDKPHLDRIMAMAKEDAQFWLWMIRDSMAKWKQGGPEKEEFQRMMKMEAEKPLWSESPENSDAFLKWFKDYLAYAGYGNPCEMPRGWKGIVMTAFPKLGLEYGSKHAKYVEDPMPMLKAFEKFIRGNLALLRLRSDTDGVLGGLRAHKMKGTGMI</sequence>
<feature type="transmembrane region" description="Helical" evidence="7">
    <location>
        <begin position="164"/>
        <end position="188"/>
    </location>
</feature>
<dbReference type="GO" id="GO:0016020">
    <property type="term" value="C:membrane"/>
    <property type="evidence" value="ECO:0007669"/>
    <property type="project" value="UniProtKB-SubCell"/>
</dbReference>
<feature type="domain" description="Major facilitator superfamily (MFS) profile" evidence="8">
    <location>
        <begin position="50"/>
        <end position="513"/>
    </location>
</feature>
<evidence type="ECO:0000259" key="8">
    <source>
        <dbReference type="PROSITE" id="PS50850"/>
    </source>
</evidence>
<dbReference type="PANTHER" id="PTHR23504">
    <property type="entry name" value="MAJOR FACILITATOR SUPERFAMILY DOMAIN-CONTAINING PROTEIN 10"/>
    <property type="match status" value="1"/>
</dbReference>
<feature type="transmembrane region" description="Helical" evidence="7">
    <location>
        <begin position="378"/>
        <end position="396"/>
    </location>
</feature>
<dbReference type="InterPro" id="IPR020846">
    <property type="entry name" value="MFS_dom"/>
</dbReference>
<evidence type="ECO:0000256" key="7">
    <source>
        <dbReference type="SAM" id="Phobius"/>
    </source>
</evidence>
<keyword evidence="2" id="KW-0813">Transport</keyword>
<dbReference type="PROSITE" id="PS50850">
    <property type="entry name" value="MFS"/>
    <property type="match status" value="1"/>
</dbReference>
<dbReference type="InterPro" id="IPR036259">
    <property type="entry name" value="MFS_trans_sf"/>
</dbReference>
<dbReference type="InterPro" id="IPR011701">
    <property type="entry name" value="MFS"/>
</dbReference>
<evidence type="ECO:0000256" key="6">
    <source>
        <dbReference type="SAM" id="MobiDB-lite"/>
    </source>
</evidence>
<organism evidence="9">
    <name type="scientific">Alexandrium monilatum</name>
    <dbReference type="NCBI Taxonomy" id="311494"/>
    <lineage>
        <taxon>Eukaryota</taxon>
        <taxon>Sar</taxon>
        <taxon>Alveolata</taxon>
        <taxon>Dinophyceae</taxon>
        <taxon>Gonyaulacales</taxon>
        <taxon>Pyrocystaceae</taxon>
        <taxon>Alexandrium</taxon>
    </lineage>
</organism>
<proteinExistence type="predicted"/>
<dbReference type="SUPFAM" id="SSF103473">
    <property type="entry name" value="MFS general substrate transporter"/>
    <property type="match status" value="1"/>
</dbReference>
<feature type="transmembrane region" description="Helical" evidence="7">
    <location>
        <begin position="324"/>
        <end position="343"/>
    </location>
</feature>
<feature type="transmembrane region" description="Helical" evidence="7">
    <location>
        <begin position="141"/>
        <end position="158"/>
    </location>
</feature>
<feature type="transmembrane region" description="Helical" evidence="7">
    <location>
        <begin position="200"/>
        <end position="219"/>
    </location>
</feature>
<feature type="transmembrane region" description="Helical" evidence="7">
    <location>
        <begin position="490"/>
        <end position="509"/>
    </location>
</feature>
<reference evidence="9" key="1">
    <citation type="submission" date="2021-01" db="EMBL/GenBank/DDBJ databases">
        <authorList>
            <person name="Corre E."/>
            <person name="Pelletier E."/>
            <person name="Niang G."/>
            <person name="Scheremetjew M."/>
            <person name="Finn R."/>
            <person name="Kale V."/>
            <person name="Holt S."/>
            <person name="Cochrane G."/>
            <person name="Meng A."/>
            <person name="Brown T."/>
            <person name="Cohen L."/>
        </authorList>
    </citation>
    <scope>NUCLEOTIDE SEQUENCE</scope>
    <source>
        <strain evidence="9">CCMP3105</strain>
    </source>
</reference>
<dbReference type="CDD" id="cd06174">
    <property type="entry name" value="MFS"/>
    <property type="match status" value="1"/>
</dbReference>
<evidence type="ECO:0000256" key="2">
    <source>
        <dbReference type="ARBA" id="ARBA00022448"/>
    </source>
</evidence>
<dbReference type="AlphaFoldDB" id="A0A7S4T8S7"/>
<protein>
    <recommendedName>
        <fullName evidence="8">Major facilitator superfamily (MFS) profile domain-containing protein</fullName>
    </recommendedName>
</protein>
<evidence type="ECO:0000256" key="1">
    <source>
        <dbReference type="ARBA" id="ARBA00004141"/>
    </source>
</evidence>
<feature type="transmembrane region" description="Helical" evidence="7">
    <location>
        <begin position="285"/>
        <end position="304"/>
    </location>
</feature>
<feature type="transmembrane region" description="Helical" evidence="7">
    <location>
        <begin position="231"/>
        <end position="254"/>
    </location>
</feature>
<gene>
    <name evidence="9" type="ORF">AMON00008_LOCUS64804</name>
</gene>
<evidence type="ECO:0000313" key="9">
    <source>
        <dbReference type="EMBL" id="CAE4669155.1"/>
    </source>
</evidence>
<keyword evidence="5 7" id="KW-0472">Membrane</keyword>
<evidence type="ECO:0000256" key="4">
    <source>
        <dbReference type="ARBA" id="ARBA00022989"/>
    </source>
</evidence>
<evidence type="ECO:0000256" key="3">
    <source>
        <dbReference type="ARBA" id="ARBA00022692"/>
    </source>
</evidence>
<keyword evidence="3 7" id="KW-0812">Transmembrane</keyword>
<accession>A0A7S4T8S7</accession>
<keyword evidence="4 7" id="KW-1133">Transmembrane helix</keyword>
<name>A0A7S4T8S7_9DINO</name>
<dbReference type="Pfam" id="PF07690">
    <property type="entry name" value="MFS_1"/>
    <property type="match status" value="1"/>
</dbReference>
<dbReference type="EMBL" id="HBNR01090302">
    <property type="protein sequence ID" value="CAE4669155.1"/>
    <property type="molecule type" value="Transcribed_RNA"/>
</dbReference>
<dbReference type="Gene3D" id="1.20.1250.20">
    <property type="entry name" value="MFS general substrate transporter like domains"/>
    <property type="match status" value="1"/>
</dbReference>
<dbReference type="PANTHER" id="PTHR23504:SF15">
    <property type="entry name" value="MAJOR FACILITATOR SUPERFAMILY (MFS) PROFILE DOMAIN-CONTAINING PROTEIN"/>
    <property type="match status" value="1"/>
</dbReference>
<comment type="subcellular location">
    <subcellularLocation>
        <location evidence="1">Membrane</location>
        <topology evidence="1">Multi-pass membrane protein</topology>
    </subcellularLocation>
</comment>
<dbReference type="GO" id="GO:0022857">
    <property type="term" value="F:transmembrane transporter activity"/>
    <property type="evidence" value="ECO:0007669"/>
    <property type="project" value="InterPro"/>
</dbReference>